<reference evidence="1" key="1">
    <citation type="submission" date="2007-11" db="EMBL/GenBank/DDBJ databases">
        <authorList>
            <person name="Fulton L."/>
            <person name="Clifton S."/>
            <person name="Fulton B."/>
            <person name="Xu J."/>
            <person name="Minx P."/>
            <person name="Pepin K.H."/>
            <person name="Johnson M."/>
            <person name="Thiruvilangam P."/>
            <person name="Bhonagiri V."/>
            <person name="Nash W.E."/>
            <person name="Mardis E.R."/>
            <person name="Wilson R.K."/>
        </authorList>
    </citation>
    <scope>NUCLEOTIDE SEQUENCE [LARGE SCALE GENOMIC DNA]</scope>
    <source>
        <strain evidence="1">DSM 17241</strain>
    </source>
</reference>
<comment type="caution">
    <text evidence="1">The sequence shown here is derived from an EMBL/GenBank/DDBJ whole genome shotgun (WGS) entry which is preliminary data.</text>
</comment>
<dbReference type="EMBL" id="ABGD02000006">
    <property type="protein sequence ID" value="EDS12509.1"/>
    <property type="molecule type" value="Genomic_DNA"/>
</dbReference>
<dbReference type="AlphaFoldDB" id="B0P7K5"/>
<dbReference type="Proteomes" id="UP000003803">
    <property type="component" value="Unassembled WGS sequence"/>
</dbReference>
<accession>B0P7K5</accession>
<sequence>MLQSVHLRFLLLFTDIHSHSSDGRGLSGFMYNPGRIGHERPLQAPTFITCLYMLPQCTL</sequence>
<gene>
    <name evidence="1" type="ORF">ANACOL_00741</name>
</gene>
<reference evidence="1" key="2">
    <citation type="submission" date="2013-09" db="EMBL/GenBank/DDBJ databases">
        <title>Draft genome sequence of Anaerotruncus colihominis(DSM 17241).</title>
        <authorList>
            <person name="Sudarsanam P."/>
            <person name="Ley R."/>
            <person name="Guruge J."/>
            <person name="Turnbaugh P.J."/>
            <person name="Mahowald M."/>
            <person name="Liep D."/>
            <person name="Gordon J."/>
        </authorList>
    </citation>
    <scope>NUCLEOTIDE SEQUENCE</scope>
    <source>
        <strain evidence="1">DSM 17241</strain>
    </source>
</reference>
<proteinExistence type="predicted"/>
<name>B0P7K5_9FIRM</name>
<protein>
    <submittedName>
        <fullName evidence="1">Uncharacterized protein</fullName>
    </submittedName>
</protein>
<keyword evidence="2" id="KW-1185">Reference proteome</keyword>
<organism evidence="1 2">
    <name type="scientific">Anaerotruncus colihominis DSM 17241</name>
    <dbReference type="NCBI Taxonomy" id="445972"/>
    <lineage>
        <taxon>Bacteria</taxon>
        <taxon>Bacillati</taxon>
        <taxon>Bacillota</taxon>
        <taxon>Clostridia</taxon>
        <taxon>Eubacteriales</taxon>
        <taxon>Oscillospiraceae</taxon>
        <taxon>Anaerotruncus</taxon>
    </lineage>
</organism>
<dbReference type="HOGENOM" id="CLU_2950068_0_0_9"/>
<evidence type="ECO:0000313" key="2">
    <source>
        <dbReference type="Proteomes" id="UP000003803"/>
    </source>
</evidence>
<evidence type="ECO:0000313" key="1">
    <source>
        <dbReference type="EMBL" id="EDS12509.1"/>
    </source>
</evidence>